<sequence>MEKNFHRQVMQLTSVCKSFILAVLLIWSGVMQATTLEAFNAQYKAFQYGKELGTASLELESLGRNRYRLSYQSKVSMFFLSDKRKEVSLFSYQDNQIIPFKYTYERTGFGSDKELVAEFDRQKNTIRINNETSLEWQQEFDNQLYRLDIQLQLASDKKSFSYDLINSRGELRHYDMLVIGKEQLNLPYGMLEGIKIKIMRENNKRETYAWFAPSLNYQLVRLQQFKEGEEQGDIQLSSFKSSR</sequence>
<gene>
    <name evidence="1" type="ORF">GCM10009114_02550</name>
</gene>
<dbReference type="RefSeq" id="WP_343855813.1">
    <property type="nucleotide sequence ID" value="NZ_BAAAFD010000001.1"/>
</dbReference>
<organism evidence="1 2">
    <name type="scientific">Aliiglaciecola litoralis</name>
    <dbReference type="NCBI Taxonomy" id="582857"/>
    <lineage>
        <taxon>Bacteria</taxon>
        <taxon>Pseudomonadati</taxon>
        <taxon>Pseudomonadota</taxon>
        <taxon>Gammaproteobacteria</taxon>
        <taxon>Alteromonadales</taxon>
        <taxon>Alteromonadaceae</taxon>
        <taxon>Aliiglaciecola</taxon>
    </lineage>
</organism>
<dbReference type="Pfam" id="PF11306">
    <property type="entry name" value="DUF3108"/>
    <property type="match status" value="1"/>
</dbReference>
<evidence type="ECO:0008006" key="3">
    <source>
        <dbReference type="Google" id="ProtNLM"/>
    </source>
</evidence>
<accession>A0ABP3WM70</accession>
<protein>
    <recommendedName>
        <fullName evidence="3">DUF3108 domain-containing protein</fullName>
    </recommendedName>
</protein>
<keyword evidence="2" id="KW-1185">Reference proteome</keyword>
<evidence type="ECO:0000313" key="1">
    <source>
        <dbReference type="EMBL" id="GAA0852476.1"/>
    </source>
</evidence>
<proteinExistence type="predicted"/>
<dbReference type="Proteomes" id="UP001500359">
    <property type="component" value="Unassembled WGS sequence"/>
</dbReference>
<evidence type="ECO:0000313" key="2">
    <source>
        <dbReference type="Proteomes" id="UP001500359"/>
    </source>
</evidence>
<reference evidence="2" key="1">
    <citation type="journal article" date="2019" name="Int. J. Syst. Evol. Microbiol.">
        <title>The Global Catalogue of Microorganisms (GCM) 10K type strain sequencing project: providing services to taxonomists for standard genome sequencing and annotation.</title>
        <authorList>
            <consortium name="The Broad Institute Genomics Platform"/>
            <consortium name="The Broad Institute Genome Sequencing Center for Infectious Disease"/>
            <person name="Wu L."/>
            <person name="Ma J."/>
        </authorList>
    </citation>
    <scope>NUCLEOTIDE SEQUENCE [LARGE SCALE GENOMIC DNA]</scope>
    <source>
        <strain evidence="2">JCM 15896</strain>
    </source>
</reference>
<dbReference type="InterPro" id="IPR021457">
    <property type="entry name" value="DUF3108"/>
</dbReference>
<dbReference type="EMBL" id="BAAAFD010000001">
    <property type="protein sequence ID" value="GAA0852476.1"/>
    <property type="molecule type" value="Genomic_DNA"/>
</dbReference>
<name>A0ABP3WM70_9ALTE</name>
<comment type="caution">
    <text evidence="1">The sequence shown here is derived from an EMBL/GenBank/DDBJ whole genome shotgun (WGS) entry which is preliminary data.</text>
</comment>